<dbReference type="Gene3D" id="1.20.5.340">
    <property type="match status" value="1"/>
</dbReference>
<feature type="region of interest" description="Disordered" evidence="2">
    <location>
        <begin position="1"/>
        <end position="22"/>
    </location>
</feature>
<gene>
    <name evidence="3" type="ORF">M0813_16550</name>
</gene>
<feature type="region of interest" description="Disordered" evidence="2">
    <location>
        <begin position="193"/>
        <end position="247"/>
    </location>
</feature>
<keyword evidence="1" id="KW-0175">Coiled coil</keyword>
<feature type="coiled-coil region" evidence="1">
    <location>
        <begin position="47"/>
        <end position="119"/>
    </location>
</feature>
<sequence length="247" mass="28458">MDLDKPQETHSSKLANQSENSHALVQKIERELSQLKDVAFNDRKMFLKEIQNLKQELACRIGTLEDSNEIRSKLTKKTQKLRREKKDLQKQVDSLTKKVQKLENHNKILREKVKELLGEQVIDNITTNNSSTQMGGNQNKNLLDLSNIATQVISQGEITENSDNDEIVPEIKRNKRSKTARSLRNLGSLRLKKKIKNNKKQNTSMGTKSNSNLGLEKNLSVKKHKRKSWTPKLKKNRRKSAGQRIEK</sequence>
<accession>A0ABQ8YZ93</accession>
<reference evidence="3" key="1">
    <citation type="submission" date="2022-08" db="EMBL/GenBank/DDBJ databases">
        <title>Novel sulfate-reducing endosymbionts in the free-living metamonad Anaeramoeba.</title>
        <authorList>
            <person name="Jerlstrom-Hultqvist J."/>
            <person name="Cepicka I."/>
            <person name="Gallot-Lavallee L."/>
            <person name="Salas-Leiva D."/>
            <person name="Curtis B.A."/>
            <person name="Zahonova K."/>
            <person name="Pipaliya S."/>
            <person name="Dacks J."/>
            <person name="Roger A.J."/>
        </authorList>
    </citation>
    <scope>NUCLEOTIDE SEQUENCE</scope>
    <source>
        <strain evidence="3">Schooner1</strain>
    </source>
</reference>
<protein>
    <submittedName>
        <fullName evidence="3">Uncharacterized protein</fullName>
    </submittedName>
</protein>
<dbReference type="Proteomes" id="UP001150062">
    <property type="component" value="Unassembled WGS sequence"/>
</dbReference>
<name>A0ABQ8YZ93_9EUKA</name>
<evidence type="ECO:0000256" key="2">
    <source>
        <dbReference type="SAM" id="MobiDB-lite"/>
    </source>
</evidence>
<evidence type="ECO:0000256" key="1">
    <source>
        <dbReference type="SAM" id="Coils"/>
    </source>
</evidence>
<evidence type="ECO:0000313" key="4">
    <source>
        <dbReference type="Proteomes" id="UP001150062"/>
    </source>
</evidence>
<feature type="compositionally biased region" description="Polar residues" evidence="2">
    <location>
        <begin position="203"/>
        <end position="213"/>
    </location>
</feature>
<comment type="caution">
    <text evidence="3">The sequence shown here is derived from an EMBL/GenBank/DDBJ whole genome shotgun (WGS) entry which is preliminary data.</text>
</comment>
<feature type="compositionally biased region" description="Polar residues" evidence="2">
    <location>
        <begin position="12"/>
        <end position="22"/>
    </location>
</feature>
<feature type="compositionally biased region" description="Basic residues" evidence="2">
    <location>
        <begin position="220"/>
        <end position="241"/>
    </location>
</feature>
<dbReference type="EMBL" id="JAOAOG010000090">
    <property type="protein sequence ID" value="KAJ6249870.1"/>
    <property type="molecule type" value="Genomic_DNA"/>
</dbReference>
<proteinExistence type="predicted"/>
<evidence type="ECO:0000313" key="3">
    <source>
        <dbReference type="EMBL" id="KAJ6249870.1"/>
    </source>
</evidence>
<keyword evidence="4" id="KW-1185">Reference proteome</keyword>
<feature type="compositionally biased region" description="Basic and acidic residues" evidence="2">
    <location>
        <begin position="1"/>
        <end position="11"/>
    </location>
</feature>
<organism evidence="3 4">
    <name type="scientific">Anaeramoeba flamelloides</name>
    <dbReference type="NCBI Taxonomy" id="1746091"/>
    <lineage>
        <taxon>Eukaryota</taxon>
        <taxon>Metamonada</taxon>
        <taxon>Anaeramoebidae</taxon>
        <taxon>Anaeramoeba</taxon>
    </lineage>
</organism>